<name>A0A433QN57_9FUNG</name>
<dbReference type="Proteomes" id="UP000274822">
    <property type="component" value="Unassembled WGS sequence"/>
</dbReference>
<keyword evidence="2" id="KW-1185">Reference proteome</keyword>
<sequence length="89" mass="10069">MQSWVFTRLRRFITHPPQSGTNTSKPIPTLLSLLRKFIPHEYTAIDSPGSLTAHPSPVCEGDWLDALPAVRSYQCEVGDQRPRDMSKSF</sequence>
<accession>A0A433QN57</accession>
<dbReference type="AlphaFoldDB" id="A0A433QN57"/>
<protein>
    <submittedName>
        <fullName evidence="1">Uncharacterized protein</fullName>
    </submittedName>
</protein>
<organism evidence="1 2">
    <name type="scientific">Jimgerdemannia flammicorona</name>
    <dbReference type="NCBI Taxonomy" id="994334"/>
    <lineage>
        <taxon>Eukaryota</taxon>
        <taxon>Fungi</taxon>
        <taxon>Fungi incertae sedis</taxon>
        <taxon>Mucoromycota</taxon>
        <taxon>Mucoromycotina</taxon>
        <taxon>Endogonomycetes</taxon>
        <taxon>Endogonales</taxon>
        <taxon>Endogonaceae</taxon>
        <taxon>Jimgerdemannia</taxon>
    </lineage>
</organism>
<proteinExistence type="predicted"/>
<comment type="caution">
    <text evidence="1">The sequence shown here is derived from an EMBL/GenBank/DDBJ whole genome shotgun (WGS) entry which is preliminary data.</text>
</comment>
<dbReference type="EMBL" id="RBNJ01003157">
    <property type="protein sequence ID" value="RUS31222.1"/>
    <property type="molecule type" value="Genomic_DNA"/>
</dbReference>
<evidence type="ECO:0000313" key="1">
    <source>
        <dbReference type="EMBL" id="RUS31222.1"/>
    </source>
</evidence>
<reference evidence="1 2" key="1">
    <citation type="journal article" date="2018" name="New Phytol.">
        <title>Phylogenomics of Endogonaceae and evolution of mycorrhizas within Mucoromycota.</title>
        <authorList>
            <person name="Chang Y."/>
            <person name="Desiro A."/>
            <person name="Na H."/>
            <person name="Sandor L."/>
            <person name="Lipzen A."/>
            <person name="Clum A."/>
            <person name="Barry K."/>
            <person name="Grigoriev I.V."/>
            <person name="Martin F.M."/>
            <person name="Stajich J.E."/>
            <person name="Smith M.E."/>
            <person name="Bonito G."/>
            <person name="Spatafora J.W."/>
        </authorList>
    </citation>
    <scope>NUCLEOTIDE SEQUENCE [LARGE SCALE GENOMIC DNA]</scope>
    <source>
        <strain evidence="1 2">AD002</strain>
    </source>
</reference>
<gene>
    <name evidence="1" type="ORF">BC938DRAFT_478230</name>
</gene>
<evidence type="ECO:0000313" key="2">
    <source>
        <dbReference type="Proteomes" id="UP000274822"/>
    </source>
</evidence>